<evidence type="ECO:0000313" key="2">
    <source>
        <dbReference type="EMBL" id="QOV92491.1"/>
    </source>
</evidence>
<reference evidence="2 3" key="1">
    <citation type="submission" date="2020-10" db="EMBL/GenBank/DDBJ databases">
        <title>Wide distribution of Phycisphaera-like planctomycetes from WD2101 soil group in peatlands and genome analysis of the first cultivated representative.</title>
        <authorList>
            <person name="Dedysh S.N."/>
            <person name="Beletsky A.V."/>
            <person name="Ivanova A."/>
            <person name="Kulichevskaya I.S."/>
            <person name="Suzina N.E."/>
            <person name="Philippov D.A."/>
            <person name="Rakitin A.L."/>
            <person name="Mardanov A.V."/>
            <person name="Ravin N.V."/>
        </authorList>
    </citation>
    <scope>NUCLEOTIDE SEQUENCE [LARGE SCALE GENOMIC DNA]</scope>
    <source>
        <strain evidence="2 3">M1803</strain>
    </source>
</reference>
<dbReference type="Pfam" id="PF02492">
    <property type="entry name" value="cobW"/>
    <property type="match status" value="1"/>
</dbReference>
<dbReference type="InterPro" id="IPR003495">
    <property type="entry name" value="CobW/HypB/UreG_nucleotide-bd"/>
</dbReference>
<dbReference type="GO" id="GO:0005737">
    <property type="term" value="C:cytoplasm"/>
    <property type="evidence" value="ECO:0007669"/>
    <property type="project" value="TreeGrafter"/>
</dbReference>
<evidence type="ECO:0000259" key="1">
    <source>
        <dbReference type="Pfam" id="PF02492"/>
    </source>
</evidence>
<sequence length="362" mass="39156">MIGGFLGAGKTTAILKLAEHLRSQGKRVGLITNDQSVGLVDTAMLSSHGFATEEITGGCFCCRFNSLTDAADRLTEASRPEVFIAEPVGSCTDLKASVSYPLRRMYGDAYSVAPLSVLVDPIRAERILGLEVGKAFTKKVVYVYEKQLEEAEVIAVNKMDLLPPDRQARLVGALTSRFPKARVVLMSARHGEGMQTWFDLIAGSDLGFEPSMEVDYEIYAEGEALLGWMNCTVSVAAQSPTDGNRLLRDLAARIHARLAGQSAEVAHLKMTLTPDAGSDIAVLNLVRTDGSAELSHELAAEIDAGELIVNLRAEADPEALKDATVEAIEELMIETEGLKLSVQHLEHFRPGKPEPTHRLAEA</sequence>
<dbReference type="PANTHER" id="PTHR13748:SF62">
    <property type="entry name" value="COBW DOMAIN-CONTAINING PROTEIN"/>
    <property type="match status" value="1"/>
</dbReference>
<dbReference type="Proteomes" id="UP000593765">
    <property type="component" value="Chromosome"/>
</dbReference>
<dbReference type="SUPFAM" id="SSF52540">
    <property type="entry name" value="P-loop containing nucleoside triphosphate hydrolases"/>
    <property type="match status" value="1"/>
</dbReference>
<protein>
    <submittedName>
        <fullName evidence="2">Cobalamin biosynthesis protein P47K</fullName>
    </submittedName>
</protein>
<accession>A0A7M2X662</accession>
<proteinExistence type="predicted"/>
<dbReference type="AlphaFoldDB" id="A0A7M2X662"/>
<dbReference type="InterPro" id="IPR051316">
    <property type="entry name" value="Zinc-reg_GTPase_activator"/>
</dbReference>
<dbReference type="KEGG" id="hbs:IPV69_20750"/>
<dbReference type="InterPro" id="IPR027417">
    <property type="entry name" value="P-loop_NTPase"/>
</dbReference>
<organism evidence="2 3">
    <name type="scientific">Humisphaera borealis</name>
    <dbReference type="NCBI Taxonomy" id="2807512"/>
    <lineage>
        <taxon>Bacteria</taxon>
        <taxon>Pseudomonadati</taxon>
        <taxon>Planctomycetota</taxon>
        <taxon>Phycisphaerae</taxon>
        <taxon>Tepidisphaerales</taxon>
        <taxon>Tepidisphaeraceae</taxon>
        <taxon>Humisphaera</taxon>
    </lineage>
</organism>
<dbReference type="EMBL" id="CP063458">
    <property type="protein sequence ID" value="QOV92491.1"/>
    <property type="molecule type" value="Genomic_DNA"/>
</dbReference>
<keyword evidence="3" id="KW-1185">Reference proteome</keyword>
<gene>
    <name evidence="2" type="ORF">IPV69_20750</name>
</gene>
<dbReference type="PANTHER" id="PTHR13748">
    <property type="entry name" value="COBW-RELATED"/>
    <property type="match status" value="1"/>
</dbReference>
<feature type="domain" description="CobW/HypB/UreG nucleotide-binding" evidence="1">
    <location>
        <begin position="1"/>
        <end position="172"/>
    </location>
</feature>
<evidence type="ECO:0000313" key="3">
    <source>
        <dbReference type="Proteomes" id="UP000593765"/>
    </source>
</evidence>
<name>A0A7M2X662_9BACT</name>
<dbReference type="Gene3D" id="3.40.50.300">
    <property type="entry name" value="P-loop containing nucleotide triphosphate hydrolases"/>
    <property type="match status" value="1"/>
</dbReference>